<comment type="caution">
    <text evidence="2">The sequence shown here is derived from an EMBL/GenBank/DDBJ whole genome shotgun (WGS) entry which is preliminary data.</text>
</comment>
<feature type="compositionally biased region" description="Basic residues" evidence="1">
    <location>
        <begin position="119"/>
        <end position="128"/>
    </location>
</feature>
<dbReference type="EMBL" id="QBIY01011714">
    <property type="protein sequence ID" value="RXN29907.1"/>
    <property type="molecule type" value="Genomic_DNA"/>
</dbReference>
<name>A0A498NFC3_LABRO</name>
<dbReference type="Proteomes" id="UP000290572">
    <property type="component" value="Unassembled WGS sequence"/>
</dbReference>
<feature type="region of interest" description="Disordered" evidence="1">
    <location>
        <begin position="1"/>
        <end position="81"/>
    </location>
</feature>
<feature type="region of interest" description="Disordered" evidence="1">
    <location>
        <begin position="107"/>
        <end position="128"/>
    </location>
</feature>
<proteinExistence type="predicted"/>
<organism evidence="2 3">
    <name type="scientific">Labeo rohita</name>
    <name type="common">Indian major carp</name>
    <name type="synonym">Cyprinus rohita</name>
    <dbReference type="NCBI Taxonomy" id="84645"/>
    <lineage>
        <taxon>Eukaryota</taxon>
        <taxon>Metazoa</taxon>
        <taxon>Chordata</taxon>
        <taxon>Craniata</taxon>
        <taxon>Vertebrata</taxon>
        <taxon>Euteleostomi</taxon>
        <taxon>Actinopterygii</taxon>
        <taxon>Neopterygii</taxon>
        <taxon>Teleostei</taxon>
        <taxon>Ostariophysi</taxon>
        <taxon>Cypriniformes</taxon>
        <taxon>Cyprinidae</taxon>
        <taxon>Labeoninae</taxon>
        <taxon>Labeonini</taxon>
        <taxon>Labeo</taxon>
    </lineage>
</organism>
<feature type="compositionally biased region" description="Basic and acidic residues" evidence="1">
    <location>
        <begin position="23"/>
        <end position="39"/>
    </location>
</feature>
<gene>
    <name evidence="2" type="ORF">ROHU_005127</name>
</gene>
<accession>A0A498NFC3</accession>
<dbReference type="AlphaFoldDB" id="A0A498NFC3"/>
<evidence type="ECO:0000256" key="1">
    <source>
        <dbReference type="SAM" id="MobiDB-lite"/>
    </source>
</evidence>
<protein>
    <submittedName>
        <fullName evidence="2">Uncharacterized protein</fullName>
    </submittedName>
</protein>
<sequence length="128" mass="14134">MSESDREKHLDLNDDSEGNPIMHCDKLSETKSSKMVDTVKKRRAQPGCIQSREKPSLQGTEKLQIYPPDGKKDIRSKEPAALSSELEVQLLAEGGYLALACLFDSSSGGGDFRSPPPHTHTHTHTHTH</sequence>
<evidence type="ECO:0000313" key="3">
    <source>
        <dbReference type="Proteomes" id="UP000290572"/>
    </source>
</evidence>
<reference evidence="2 3" key="1">
    <citation type="submission" date="2018-03" db="EMBL/GenBank/DDBJ databases">
        <title>Draft genome sequence of Rohu Carp (Labeo rohita).</title>
        <authorList>
            <person name="Das P."/>
            <person name="Kushwaha B."/>
            <person name="Joshi C.G."/>
            <person name="Kumar D."/>
            <person name="Nagpure N.S."/>
            <person name="Sahoo L."/>
            <person name="Das S.P."/>
            <person name="Bit A."/>
            <person name="Patnaik S."/>
            <person name="Meher P.K."/>
            <person name="Jayasankar P."/>
            <person name="Koringa P.G."/>
            <person name="Patel N.V."/>
            <person name="Hinsu A.T."/>
            <person name="Kumar R."/>
            <person name="Pandey M."/>
            <person name="Agarwal S."/>
            <person name="Srivastava S."/>
            <person name="Singh M."/>
            <person name="Iquebal M.A."/>
            <person name="Jaiswal S."/>
            <person name="Angadi U.B."/>
            <person name="Kumar N."/>
            <person name="Raza M."/>
            <person name="Shah T.M."/>
            <person name="Rai A."/>
            <person name="Jena J.K."/>
        </authorList>
    </citation>
    <scope>NUCLEOTIDE SEQUENCE [LARGE SCALE GENOMIC DNA]</scope>
    <source>
        <strain evidence="2">DASCIFA01</strain>
        <tissue evidence="2">Testis</tissue>
    </source>
</reference>
<feature type="compositionally biased region" description="Basic and acidic residues" evidence="1">
    <location>
        <begin position="1"/>
        <end position="12"/>
    </location>
</feature>
<feature type="compositionally biased region" description="Basic and acidic residues" evidence="1">
    <location>
        <begin position="69"/>
        <end position="78"/>
    </location>
</feature>
<evidence type="ECO:0000313" key="2">
    <source>
        <dbReference type="EMBL" id="RXN29907.1"/>
    </source>
</evidence>
<keyword evidence="3" id="KW-1185">Reference proteome</keyword>